<dbReference type="Proteomes" id="UP000295493">
    <property type="component" value="Unassembled WGS sequence"/>
</dbReference>
<proteinExistence type="predicted"/>
<keyword evidence="3" id="KW-1185">Reference proteome</keyword>
<dbReference type="Pfam" id="PF16289">
    <property type="entry name" value="PIN_12"/>
    <property type="match status" value="1"/>
</dbReference>
<gene>
    <name evidence="2" type="ORF">EV664_11838</name>
</gene>
<dbReference type="EMBL" id="SNWD01000018">
    <property type="protein sequence ID" value="TDN78279.1"/>
    <property type="molecule type" value="Genomic_DNA"/>
</dbReference>
<dbReference type="AlphaFoldDB" id="A0A4R6FAV4"/>
<reference evidence="2 3" key="1">
    <citation type="submission" date="2019-03" db="EMBL/GenBank/DDBJ databases">
        <title>Genomic Encyclopedia of Type Strains, Phase IV (KMG-IV): sequencing the most valuable type-strain genomes for metagenomic binning, comparative biology and taxonomic classification.</title>
        <authorList>
            <person name="Goeker M."/>
        </authorList>
    </citation>
    <scope>NUCLEOTIDE SEQUENCE [LARGE SCALE GENOMIC DNA]</scope>
    <source>
        <strain evidence="2 3">DSM 25059</strain>
    </source>
</reference>
<organism evidence="2 3">
    <name type="scientific">Stakelama pacifica</name>
    <dbReference type="NCBI Taxonomy" id="517720"/>
    <lineage>
        <taxon>Bacteria</taxon>
        <taxon>Pseudomonadati</taxon>
        <taxon>Pseudomonadota</taxon>
        <taxon>Alphaproteobacteria</taxon>
        <taxon>Sphingomonadales</taxon>
        <taxon>Sphingomonadaceae</taxon>
        <taxon>Stakelama</taxon>
    </lineage>
</organism>
<evidence type="ECO:0000259" key="1">
    <source>
        <dbReference type="Pfam" id="PF16289"/>
    </source>
</evidence>
<protein>
    <recommendedName>
        <fullName evidence="1">DUF4935 domain-containing protein</fullName>
    </recommendedName>
</protein>
<sequence>MTATNDPETPPDAEAGIKLRILVDTCVWLDVAKDYRQRATIAALQQMVESDAVELIVPRQVVEEFARNKDRIVAEAGRSLSSTIRRVKDALTALGGEDRKATLSQLDDADHQITTLGSAVNDSIGKVEALFAAAKIIETSNTAKLLAAERALDKRAPFHKSKNSMGDAILIELYAEALAGKPDGEALAFVTHNKQDFSNMGVDERRPHPDLAGLFDGTGSIYALNLAELLNDFAPEWMEELKFDYEWQQEPRRISEILEAEHLLFRQIWYNRHWNTRIAIEEGREKVVAEKDYSRSPYKPGEILDTVWAGALEAAKRTEEEVGLDNLGGPWSDFEWGMLNGKLSALRWILGDEWDMLDT</sequence>
<accession>A0A4R6FAV4</accession>
<name>A0A4R6FAV4_9SPHN</name>
<feature type="domain" description="DUF4935" evidence="1">
    <location>
        <begin position="21"/>
        <end position="197"/>
    </location>
</feature>
<dbReference type="InterPro" id="IPR032557">
    <property type="entry name" value="DUF4935"/>
</dbReference>
<evidence type="ECO:0000313" key="3">
    <source>
        <dbReference type="Proteomes" id="UP000295493"/>
    </source>
</evidence>
<comment type="caution">
    <text evidence="2">The sequence shown here is derived from an EMBL/GenBank/DDBJ whole genome shotgun (WGS) entry which is preliminary data.</text>
</comment>
<evidence type="ECO:0000313" key="2">
    <source>
        <dbReference type="EMBL" id="TDN78279.1"/>
    </source>
</evidence>